<keyword evidence="2" id="KW-0472">Membrane</keyword>
<dbReference type="Proteomes" id="UP000276133">
    <property type="component" value="Unassembled WGS sequence"/>
</dbReference>
<sequence>MPGYLPKHTHTLAKVNIDTKEREKEKEREKPRETIRELHLLNFAVALLLALMRIVGKYHSIGF</sequence>
<accession>A0A3M7S4M2</accession>
<organism evidence="3 4">
    <name type="scientific">Brachionus plicatilis</name>
    <name type="common">Marine rotifer</name>
    <name type="synonym">Brachionus muelleri</name>
    <dbReference type="NCBI Taxonomy" id="10195"/>
    <lineage>
        <taxon>Eukaryota</taxon>
        <taxon>Metazoa</taxon>
        <taxon>Spiralia</taxon>
        <taxon>Gnathifera</taxon>
        <taxon>Rotifera</taxon>
        <taxon>Eurotatoria</taxon>
        <taxon>Monogononta</taxon>
        <taxon>Pseudotrocha</taxon>
        <taxon>Ploima</taxon>
        <taxon>Brachionidae</taxon>
        <taxon>Brachionus</taxon>
    </lineage>
</organism>
<comment type="caution">
    <text evidence="3">The sequence shown here is derived from an EMBL/GenBank/DDBJ whole genome shotgun (WGS) entry which is preliminary data.</text>
</comment>
<feature type="compositionally biased region" description="Basic and acidic residues" evidence="1">
    <location>
        <begin position="17"/>
        <end position="32"/>
    </location>
</feature>
<feature type="transmembrane region" description="Helical" evidence="2">
    <location>
        <begin position="38"/>
        <end position="56"/>
    </location>
</feature>
<evidence type="ECO:0000256" key="2">
    <source>
        <dbReference type="SAM" id="Phobius"/>
    </source>
</evidence>
<dbReference type="AlphaFoldDB" id="A0A3M7S4M2"/>
<keyword evidence="2" id="KW-1133">Transmembrane helix</keyword>
<keyword evidence="4" id="KW-1185">Reference proteome</keyword>
<keyword evidence="2" id="KW-0812">Transmembrane</keyword>
<evidence type="ECO:0000313" key="4">
    <source>
        <dbReference type="Proteomes" id="UP000276133"/>
    </source>
</evidence>
<protein>
    <submittedName>
        <fullName evidence="3">Uncharacterized protein</fullName>
    </submittedName>
</protein>
<proteinExistence type="predicted"/>
<reference evidence="3 4" key="1">
    <citation type="journal article" date="2018" name="Sci. Rep.">
        <title>Genomic signatures of local adaptation to the degree of environmental predictability in rotifers.</title>
        <authorList>
            <person name="Franch-Gras L."/>
            <person name="Hahn C."/>
            <person name="Garcia-Roger E.M."/>
            <person name="Carmona M.J."/>
            <person name="Serra M."/>
            <person name="Gomez A."/>
        </authorList>
    </citation>
    <scope>NUCLEOTIDE SEQUENCE [LARGE SCALE GENOMIC DNA]</scope>
    <source>
        <strain evidence="3">HYR1</strain>
    </source>
</reference>
<feature type="region of interest" description="Disordered" evidence="1">
    <location>
        <begin position="1"/>
        <end position="32"/>
    </location>
</feature>
<dbReference type="EMBL" id="REGN01002048">
    <property type="protein sequence ID" value="RNA30756.1"/>
    <property type="molecule type" value="Genomic_DNA"/>
</dbReference>
<name>A0A3M7S4M2_BRAPC</name>
<evidence type="ECO:0000313" key="3">
    <source>
        <dbReference type="EMBL" id="RNA30756.1"/>
    </source>
</evidence>
<gene>
    <name evidence="3" type="ORF">BpHYR1_025594</name>
</gene>
<evidence type="ECO:0000256" key="1">
    <source>
        <dbReference type="SAM" id="MobiDB-lite"/>
    </source>
</evidence>